<accession>L9XCE2</accession>
<keyword evidence="3" id="KW-1185">Reference proteome</keyword>
<dbReference type="Pfam" id="PF24041">
    <property type="entry name" value="DUF7350"/>
    <property type="match status" value="1"/>
</dbReference>
<dbReference type="AlphaFoldDB" id="L9XCE2"/>
<reference evidence="2 3" key="1">
    <citation type="journal article" date="2014" name="PLoS Genet.">
        <title>Phylogenetically driven sequencing of extremely halophilic archaea reveals strategies for static and dynamic osmo-response.</title>
        <authorList>
            <person name="Becker E.A."/>
            <person name="Seitzer P.M."/>
            <person name="Tritt A."/>
            <person name="Larsen D."/>
            <person name="Krusor M."/>
            <person name="Yao A.I."/>
            <person name="Wu D."/>
            <person name="Madern D."/>
            <person name="Eisen J.A."/>
            <person name="Darling A.E."/>
            <person name="Facciotti M.T."/>
        </authorList>
    </citation>
    <scope>NUCLEOTIDE SEQUENCE [LARGE SCALE GENOMIC DNA]</scope>
    <source>
        <strain evidence="2 3">DSM 18795</strain>
    </source>
</reference>
<dbReference type="Gene3D" id="2.60.40.2480">
    <property type="entry name" value="Periplasmic metal-binding protein Tp34-type"/>
    <property type="match status" value="1"/>
</dbReference>
<evidence type="ECO:0000259" key="1">
    <source>
        <dbReference type="Pfam" id="PF24041"/>
    </source>
</evidence>
<dbReference type="OrthoDB" id="156174at2157"/>
<dbReference type="InterPro" id="IPR038482">
    <property type="entry name" value="Tp34-type_sf"/>
</dbReference>
<feature type="domain" description="DUF7350" evidence="1">
    <location>
        <begin position="234"/>
        <end position="348"/>
    </location>
</feature>
<dbReference type="Proteomes" id="UP000011531">
    <property type="component" value="Unassembled WGS sequence"/>
</dbReference>
<proteinExistence type="predicted"/>
<protein>
    <recommendedName>
        <fullName evidence="1">DUF7350 domain-containing protein</fullName>
    </recommendedName>
</protein>
<evidence type="ECO:0000313" key="2">
    <source>
        <dbReference type="EMBL" id="ELY59307.1"/>
    </source>
</evidence>
<gene>
    <name evidence="2" type="ORF">C492_11230</name>
</gene>
<sequence length="351" mass="38615">MKRRTLLAASAGGAAGVGTAGIGFYLLQEDDERLPECPPMVNDPPETVYRPSHRDDMVTLGTATAGGYGIGLTYMFPHPFWLVTGEEREYVEPSEDNAIHLMAVVWDIETEIVLPIDTGPTIEVTDADGNHIDERAFWPMLSQPMGYHFGENLIIPEAGKYTARVSLPAMSAARTGTFEERFEERVSTEIDFSFDPDDISDLACEAVDDAGESGALEPMEMDMLPLSMLPPIGELPGRILGTVTTSDATLTLTVLNEKYLAVLARTPYNEYPLVAATLSTRIERDDETIFEQTLRETLDPELGVHYGTEIDVAVESDDEIRLSIDTPPQIARHAGYQNAFIDRPDVSLSIE</sequence>
<comment type="caution">
    <text evidence="2">The sequence shown here is derived from an EMBL/GenBank/DDBJ whole genome shotgun (WGS) entry which is preliminary data.</text>
</comment>
<evidence type="ECO:0000313" key="3">
    <source>
        <dbReference type="Proteomes" id="UP000011531"/>
    </source>
</evidence>
<dbReference type="InterPro" id="IPR055774">
    <property type="entry name" value="DUF7350"/>
</dbReference>
<dbReference type="RefSeq" id="WP_008423392.1">
    <property type="nucleotide sequence ID" value="NZ_AOIA01000103.1"/>
</dbReference>
<organism evidence="2 3">
    <name type="scientific">Natronococcus jeotgali DSM 18795</name>
    <dbReference type="NCBI Taxonomy" id="1227498"/>
    <lineage>
        <taxon>Archaea</taxon>
        <taxon>Methanobacteriati</taxon>
        <taxon>Methanobacteriota</taxon>
        <taxon>Stenosarchaea group</taxon>
        <taxon>Halobacteria</taxon>
        <taxon>Halobacteriales</taxon>
        <taxon>Natrialbaceae</taxon>
        <taxon>Natronococcus</taxon>
    </lineage>
</organism>
<name>L9XCE2_9EURY</name>
<dbReference type="EMBL" id="AOIA01000103">
    <property type="protein sequence ID" value="ELY59307.1"/>
    <property type="molecule type" value="Genomic_DNA"/>
</dbReference>